<feature type="repeat" description="ANK" evidence="7">
    <location>
        <begin position="194"/>
        <end position="226"/>
    </location>
</feature>
<evidence type="ECO:0000256" key="5">
    <source>
        <dbReference type="ARBA" id="ARBA00023043"/>
    </source>
</evidence>
<keyword evidence="3" id="KW-0833">Ubl conjugation pathway</keyword>
<evidence type="ECO:0000313" key="10">
    <source>
        <dbReference type="Proteomes" id="UP000655588"/>
    </source>
</evidence>
<dbReference type="InterPro" id="IPR002110">
    <property type="entry name" value="Ankyrin_rpt"/>
</dbReference>
<feature type="repeat" description="ANK" evidence="7">
    <location>
        <begin position="86"/>
        <end position="109"/>
    </location>
</feature>
<dbReference type="PRINTS" id="PR01415">
    <property type="entry name" value="ANKYRIN"/>
</dbReference>
<evidence type="ECO:0000256" key="4">
    <source>
        <dbReference type="ARBA" id="ARBA00022803"/>
    </source>
</evidence>
<dbReference type="EMBL" id="WNWW01000363">
    <property type="protein sequence ID" value="KAF3425738.1"/>
    <property type="molecule type" value="Genomic_DNA"/>
</dbReference>
<keyword evidence="8" id="KW-0732">Signal</keyword>
<protein>
    <submittedName>
        <fullName evidence="9">Uncharacterized protein</fullName>
    </submittedName>
</protein>
<comment type="caution">
    <text evidence="9">The sequence shown here is derived from an EMBL/GenBank/DDBJ whole genome shotgun (WGS) entry which is preliminary data.</text>
</comment>
<evidence type="ECO:0000256" key="2">
    <source>
        <dbReference type="ARBA" id="ARBA00022737"/>
    </source>
</evidence>
<comment type="similarity">
    <text evidence="6">Belongs to the fem-1 family.</text>
</comment>
<evidence type="ECO:0000256" key="8">
    <source>
        <dbReference type="SAM" id="SignalP"/>
    </source>
</evidence>
<evidence type="ECO:0000256" key="1">
    <source>
        <dbReference type="ARBA" id="ARBA00004906"/>
    </source>
</evidence>
<dbReference type="Proteomes" id="UP000655588">
    <property type="component" value="Unassembled WGS sequence"/>
</dbReference>
<keyword evidence="2" id="KW-0677">Repeat</keyword>
<dbReference type="AlphaFoldDB" id="A0A833RR94"/>
<proteinExistence type="inferred from homology"/>
<feature type="chain" id="PRO_5032577133" evidence="8">
    <location>
        <begin position="22"/>
        <end position="686"/>
    </location>
</feature>
<dbReference type="SMART" id="SM00248">
    <property type="entry name" value="ANK"/>
    <property type="match status" value="8"/>
</dbReference>
<evidence type="ECO:0000313" key="9">
    <source>
        <dbReference type="EMBL" id="KAF3425738.1"/>
    </source>
</evidence>
<keyword evidence="5 7" id="KW-0040">ANK repeat</keyword>
<keyword evidence="4" id="KW-0802">TPR repeat</keyword>
<reference evidence="9" key="1">
    <citation type="submission" date="2019-11" db="EMBL/GenBank/DDBJ databases">
        <title>The nuclear and mitochondrial genomes of Frieseomelitta varia - a highly eusocial stingless bee (Meliponini) with a permanently sterile worker caste.</title>
        <authorList>
            <person name="Freitas F.C.P."/>
            <person name="Lourenco A.P."/>
            <person name="Nunes F.M.F."/>
            <person name="Paschoal A.R."/>
            <person name="Abreu F.C.P."/>
            <person name="Barbin F.O."/>
            <person name="Bataglia L."/>
            <person name="Cardoso-Junior C.A.M."/>
            <person name="Cervoni M.S."/>
            <person name="Silva S.R."/>
            <person name="Dalarmi F."/>
            <person name="Del Lama M.A."/>
            <person name="Depintor T.S."/>
            <person name="Ferreira K.M."/>
            <person name="Goria P.S."/>
            <person name="Jaskot M.C."/>
            <person name="Lago D.C."/>
            <person name="Luna-Lucena D."/>
            <person name="Moda L.M."/>
            <person name="Nascimento L."/>
            <person name="Pedrino M."/>
            <person name="Rabico F.O."/>
            <person name="Sanches F.C."/>
            <person name="Santos D.E."/>
            <person name="Santos C.G."/>
            <person name="Vieira J."/>
            <person name="Lopes T.F."/>
            <person name="Barchuk A.R."/>
            <person name="Hartfelder K."/>
            <person name="Simoes Z.L.P."/>
            <person name="Bitondi M.M.G."/>
            <person name="Pinheiro D.G."/>
        </authorList>
    </citation>
    <scope>NUCLEOTIDE SEQUENCE</scope>
    <source>
        <strain evidence="9">USP_RPSP 00005682</strain>
        <tissue evidence="9">Whole individual</tissue>
    </source>
</reference>
<evidence type="ECO:0000256" key="6">
    <source>
        <dbReference type="ARBA" id="ARBA00038500"/>
    </source>
</evidence>
<gene>
    <name evidence="9" type="ORF">E2986_08031</name>
</gene>
<dbReference type="PROSITE" id="PS50088">
    <property type="entry name" value="ANK_REPEAT"/>
    <property type="match status" value="6"/>
</dbReference>
<dbReference type="PROSITE" id="PS50297">
    <property type="entry name" value="ANK_REP_REGION"/>
    <property type="match status" value="6"/>
</dbReference>
<dbReference type="Gene3D" id="1.25.40.20">
    <property type="entry name" value="Ankyrin repeat-containing domain"/>
    <property type="match status" value="3"/>
</dbReference>
<dbReference type="Pfam" id="PF12796">
    <property type="entry name" value="Ank_2"/>
    <property type="match status" value="1"/>
</dbReference>
<dbReference type="InterPro" id="IPR011990">
    <property type="entry name" value="TPR-like_helical_dom_sf"/>
</dbReference>
<feature type="repeat" description="ANK" evidence="7">
    <location>
        <begin position="589"/>
        <end position="622"/>
    </location>
</feature>
<evidence type="ECO:0000256" key="7">
    <source>
        <dbReference type="PROSITE-ProRule" id="PRU00023"/>
    </source>
</evidence>
<evidence type="ECO:0000256" key="3">
    <source>
        <dbReference type="ARBA" id="ARBA00022786"/>
    </source>
</evidence>
<feature type="repeat" description="ANK" evidence="7">
    <location>
        <begin position="128"/>
        <end position="160"/>
    </location>
</feature>
<name>A0A833RR94_9HYME</name>
<dbReference type="PANTHER" id="PTHR24173:SF85">
    <property type="entry name" value="PROTEIN FEM-1 HOMOLOG CG6966"/>
    <property type="match status" value="1"/>
</dbReference>
<dbReference type="Gene3D" id="1.25.40.10">
    <property type="entry name" value="Tetratricopeptide repeat domain"/>
    <property type="match status" value="1"/>
</dbReference>
<keyword evidence="10" id="KW-1185">Reference proteome</keyword>
<accession>A0A833RR94</accession>
<feature type="repeat" description="ANK" evidence="7">
    <location>
        <begin position="161"/>
        <end position="193"/>
    </location>
</feature>
<comment type="pathway">
    <text evidence="1">Protein modification; protein ubiquitination.</text>
</comment>
<sequence length="686" mass="77122">MVHRCMEVSFLQVAIVSLAVCSEINEIILTRENPTKNRKELRKKEIELSRGLTKRRREIGGGDESKELLEHREKDEVVKLVSTTSHGTTPLVIACRNGHYDVAEYLIEKCGANVNQPGLVMFDGEMIERAPPLWCAAAAGHLALVKLLVKNGARVNSTTKTHSTPLRAACFDGHFDIVRFLVTHGADIEMANRHGHTSLMIACYKGHIKIVKFLLALKANVNRKSIKGNTALHDCAESGSLEVVKVLIEHGARMDVDSYGMSPLLTAAVTGHKHIVEYFINMPNLVNRKERIDALELLGATYVDKKRDMMGALECWKQAMDERYRGDPVILKPPPSPVVAAYDFAREITDPDALDGLLNDPDEMRMQALVIRERILGPAHPDTSYYIRYRGAVYADGGMFSRCIELWNYALDMQQSMLEPLDPMTQSSLFSFTELFSFMISRQINTGRRVPPVQREELLRVFKKAVRFEDNVLEVKLGKQMLDKGSVRGRDIAYLNRVLVTTLHLASLLTHEMPEEGTAEYQTLHQALYELVRINAKDNNGRNVLHLVFSERGTVLGAGPKSSTYRFPSPHLIKALIRVGADVTARDATGSTVLHLAAMFYPSPDLVTILLDAGAHIDAVNKMGSTFETLIWSNNTYETLIWNKRLYNSVYPVRYTTLACLAARVVRKTYNIRFVPKHLQAFVQMH</sequence>
<dbReference type="FunFam" id="1.25.40.10:FF:000104">
    <property type="entry name" value="Fem-1 homolog c (C.elegans)"/>
    <property type="match status" value="1"/>
</dbReference>
<dbReference type="Pfam" id="PF13637">
    <property type="entry name" value="Ank_4"/>
    <property type="match status" value="1"/>
</dbReference>
<organism evidence="9 10">
    <name type="scientific">Frieseomelitta varia</name>
    <dbReference type="NCBI Taxonomy" id="561572"/>
    <lineage>
        <taxon>Eukaryota</taxon>
        <taxon>Metazoa</taxon>
        <taxon>Ecdysozoa</taxon>
        <taxon>Arthropoda</taxon>
        <taxon>Hexapoda</taxon>
        <taxon>Insecta</taxon>
        <taxon>Pterygota</taxon>
        <taxon>Neoptera</taxon>
        <taxon>Endopterygota</taxon>
        <taxon>Hymenoptera</taxon>
        <taxon>Apocrita</taxon>
        <taxon>Aculeata</taxon>
        <taxon>Apoidea</taxon>
        <taxon>Anthophila</taxon>
        <taxon>Apidae</taxon>
        <taxon>Frieseomelitta</taxon>
    </lineage>
</organism>
<feature type="signal peptide" evidence="8">
    <location>
        <begin position="1"/>
        <end position="21"/>
    </location>
</feature>
<dbReference type="PANTHER" id="PTHR24173">
    <property type="entry name" value="ANKYRIN REPEAT CONTAINING"/>
    <property type="match status" value="1"/>
</dbReference>
<dbReference type="InterPro" id="IPR036770">
    <property type="entry name" value="Ankyrin_rpt-contain_sf"/>
</dbReference>
<feature type="repeat" description="ANK" evidence="7">
    <location>
        <begin position="227"/>
        <end position="259"/>
    </location>
</feature>
<dbReference type="SUPFAM" id="SSF48403">
    <property type="entry name" value="Ankyrin repeat"/>
    <property type="match status" value="2"/>
</dbReference>
<dbReference type="Pfam" id="PF00023">
    <property type="entry name" value="Ank"/>
    <property type="match status" value="2"/>
</dbReference>